<dbReference type="EMBL" id="BAFC01000022">
    <property type="protein sequence ID" value="GAB37860.1"/>
    <property type="molecule type" value="Genomic_DNA"/>
</dbReference>
<dbReference type="Proteomes" id="UP000005845">
    <property type="component" value="Unassembled WGS sequence"/>
</dbReference>
<evidence type="ECO:0000313" key="1">
    <source>
        <dbReference type="EMBL" id="GAB37860.1"/>
    </source>
</evidence>
<dbReference type="AlphaFoldDB" id="H5TWK2"/>
<comment type="caution">
    <text evidence="1">The sequence shown here is derived from an EMBL/GenBank/DDBJ whole genome shotgun (WGS) entry which is preliminary data.</text>
</comment>
<keyword evidence="2" id="KW-1185">Reference proteome</keyword>
<protein>
    <submittedName>
        <fullName evidence="1">Uncharacterized protein</fullName>
    </submittedName>
</protein>
<accession>H5TWK2</accession>
<proteinExistence type="predicted"/>
<gene>
    <name evidence="1" type="ORF">GOSPT_022_02060</name>
</gene>
<evidence type="ECO:0000313" key="2">
    <source>
        <dbReference type="Proteomes" id="UP000005845"/>
    </source>
</evidence>
<reference evidence="1 2" key="1">
    <citation type="submission" date="2012-02" db="EMBL/GenBank/DDBJ databases">
        <title>Whole genome shotgun sequence of Gordonia sputi NBRC 100414.</title>
        <authorList>
            <person name="Yoshida I."/>
            <person name="Hosoyama A."/>
            <person name="Tsuchikane K."/>
            <person name="Katsumata H."/>
            <person name="Yamazaki S."/>
            <person name="Fujita N."/>
        </authorList>
    </citation>
    <scope>NUCLEOTIDE SEQUENCE [LARGE SCALE GENOMIC DNA]</scope>
    <source>
        <strain evidence="1 2">NBRC 100414</strain>
    </source>
</reference>
<sequence length="88" mass="9278">MTAMNHQLRGGNADHIATPATMARAARTRNVVQRPPASLDHRRFECSGKSARVSDESMGVAESWRRVAVSATAVLSTGLSATGSLTGQ</sequence>
<organism evidence="1 2">
    <name type="scientific">Gordonia sputi NBRC 100414</name>
    <dbReference type="NCBI Taxonomy" id="1089453"/>
    <lineage>
        <taxon>Bacteria</taxon>
        <taxon>Bacillati</taxon>
        <taxon>Actinomycetota</taxon>
        <taxon>Actinomycetes</taxon>
        <taxon>Mycobacteriales</taxon>
        <taxon>Gordoniaceae</taxon>
        <taxon>Gordonia</taxon>
    </lineage>
</organism>
<name>H5TWK2_9ACTN</name>